<dbReference type="GO" id="GO:0003725">
    <property type="term" value="F:double-stranded RNA binding"/>
    <property type="evidence" value="ECO:0007669"/>
    <property type="project" value="InterPro"/>
</dbReference>
<name>Q5L5Y1_CHLAB</name>
<dbReference type="SUPFAM" id="SSF55821">
    <property type="entry name" value="YrdC/RibB"/>
    <property type="match status" value="1"/>
</dbReference>
<sequence>MVNSGVFMSDTDPDVFLQQAADYLDQGKIVAFPTDTVYGLGVALNYPNAEEKIYALKHRDRGKSLVVYVNTIEDMEKFSGCTLSTRALKLSQKFLPGPLTLLVDHKNPRFHQEKLGFRILSIPIVNKLIDLAGPLLGTSANISNFPPAITSNEVTEDFSQEDICVIPGCCSYGLESTVVSADPLKVYREGMVPRQVIEDVVGEKVETCLHTRHVFSQHIQVYTVKDEDALNSFLEKNSRFQGVICNNPKPRDFYPTLRQALRSVEPVAVFIYDPETSAYPELIPYLIPYSYTSPR</sequence>
<keyword evidence="6" id="KW-0819">tRNA processing</keyword>
<protein>
    <recommendedName>
        <fullName evidence="10">L-threonylcarbamoyladenylate synthase</fullName>
        <ecNumber evidence="3">2.7.7.87</ecNumber>
    </recommendedName>
    <alternativeName>
        <fullName evidence="10">L-threonylcarbamoyladenylate synthase</fullName>
    </alternativeName>
</protein>
<evidence type="ECO:0000256" key="2">
    <source>
        <dbReference type="ARBA" id="ARBA00007663"/>
    </source>
</evidence>
<evidence type="ECO:0000256" key="8">
    <source>
        <dbReference type="ARBA" id="ARBA00022741"/>
    </source>
</evidence>
<evidence type="ECO:0000256" key="1">
    <source>
        <dbReference type="ARBA" id="ARBA00004496"/>
    </source>
</evidence>
<evidence type="ECO:0000256" key="11">
    <source>
        <dbReference type="ARBA" id="ARBA00048366"/>
    </source>
</evidence>
<dbReference type="InterPro" id="IPR006070">
    <property type="entry name" value="Sua5-like_dom"/>
</dbReference>
<evidence type="ECO:0000256" key="9">
    <source>
        <dbReference type="ARBA" id="ARBA00022840"/>
    </source>
</evidence>
<keyword evidence="14" id="KW-1185">Reference proteome</keyword>
<dbReference type="InterPro" id="IPR011416">
    <property type="entry name" value="YdrC-type_chlamyd"/>
</dbReference>
<comment type="similarity">
    <text evidence="2">Belongs to the SUA5 family.</text>
</comment>
<dbReference type="GO" id="GO:0005524">
    <property type="term" value="F:ATP binding"/>
    <property type="evidence" value="ECO:0007669"/>
    <property type="project" value="UniProtKB-KW"/>
</dbReference>
<dbReference type="Gene3D" id="3.90.870.10">
    <property type="entry name" value="DHBP synthase"/>
    <property type="match status" value="1"/>
</dbReference>
<evidence type="ECO:0000313" key="14">
    <source>
        <dbReference type="Proteomes" id="UP000001012"/>
    </source>
</evidence>
<dbReference type="PIRSF" id="PIRSF036543">
    <property type="entry name" value="YdrC_chlamyd"/>
    <property type="match status" value="1"/>
</dbReference>
<dbReference type="PANTHER" id="PTHR17490">
    <property type="entry name" value="SUA5"/>
    <property type="match status" value="1"/>
</dbReference>
<dbReference type="KEGG" id="cab:CAB498"/>
<reference evidence="13 14" key="1">
    <citation type="journal article" date="2005" name="Genome Res.">
        <title>The Chlamydophila abortus genome sequence reveals an array of variable proteins that contribute to interspecies variation.</title>
        <authorList>
            <person name="Thomson N.R."/>
            <person name="Yeats C."/>
            <person name="Bell K."/>
            <person name="Holden M.T.G."/>
            <person name="Bentley S.D."/>
            <person name="Livingstone M."/>
            <person name="Cerdeno-Tarraga A.M."/>
            <person name="Harris B."/>
            <person name="Doggett J."/>
            <person name="Ormond D."/>
            <person name="Mungal K."/>
            <person name="Clarke K."/>
            <person name="Feltwell T."/>
            <person name="Hance Z."/>
            <person name="Sanders M."/>
            <person name="Quail M.A."/>
            <person name="Price C."/>
            <person name="Parkhill J."/>
            <person name="Longbottom D."/>
        </authorList>
    </citation>
    <scope>NUCLEOTIDE SEQUENCE [LARGE SCALE GENOMIC DNA]</scope>
    <source>
        <strain evidence="14">DSM 27085 / S26/3</strain>
    </source>
</reference>
<dbReference type="Proteomes" id="UP000001012">
    <property type="component" value="Chromosome"/>
</dbReference>
<dbReference type="eggNOG" id="COG0009">
    <property type="taxonomic scope" value="Bacteria"/>
</dbReference>
<gene>
    <name evidence="13" type="ordered locus">CAB498</name>
</gene>
<evidence type="ECO:0000256" key="7">
    <source>
        <dbReference type="ARBA" id="ARBA00022695"/>
    </source>
</evidence>
<dbReference type="GO" id="GO:0006450">
    <property type="term" value="P:regulation of translational fidelity"/>
    <property type="evidence" value="ECO:0007669"/>
    <property type="project" value="TreeGrafter"/>
</dbReference>
<dbReference type="GO" id="GO:0061710">
    <property type="term" value="F:L-threonylcarbamoyladenylate synthase"/>
    <property type="evidence" value="ECO:0007669"/>
    <property type="project" value="UniProtKB-EC"/>
</dbReference>
<keyword evidence="7" id="KW-0548">Nucleotidyltransferase</keyword>
<dbReference type="PROSITE" id="PS51163">
    <property type="entry name" value="YRDC"/>
    <property type="match status" value="1"/>
</dbReference>
<keyword evidence="8" id="KW-0547">Nucleotide-binding</keyword>
<comment type="subcellular location">
    <subcellularLocation>
        <location evidence="1">Cytoplasm</location>
    </subcellularLocation>
</comment>
<evidence type="ECO:0000259" key="12">
    <source>
        <dbReference type="PROSITE" id="PS51163"/>
    </source>
</evidence>
<dbReference type="HOGENOM" id="CLU_989358_0_0_0"/>
<dbReference type="EC" id="2.7.7.87" evidence="3"/>
<evidence type="ECO:0000256" key="10">
    <source>
        <dbReference type="ARBA" id="ARBA00029774"/>
    </source>
</evidence>
<accession>Q5L5Y1</accession>
<evidence type="ECO:0000256" key="5">
    <source>
        <dbReference type="ARBA" id="ARBA00022679"/>
    </source>
</evidence>
<evidence type="ECO:0000313" key="13">
    <source>
        <dbReference type="EMBL" id="CAH63950.1"/>
    </source>
</evidence>
<dbReference type="GO" id="GO:0005737">
    <property type="term" value="C:cytoplasm"/>
    <property type="evidence" value="ECO:0007669"/>
    <property type="project" value="UniProtKB-SubCell"/>
</dbReference>
<keyword evidence="4" id="KW-0963">Cytoplasm</keyword>
<dbReference type="EMBL" id="CR848038">
    <property type="protein sequence ID" value="CAH63950.1"/>
    <property type="molecule type" value="Genomic_DNA"/>
</dbReference>
<keyword evidence="9" id="KW-0067">ATP-binding</keyword>
<organism evidence="13 14">
    <name type="scientific">Chlamydia abortus (strain DSM 27085 / S26/3)</name>
    <name type="common">Chlamydophila abortus</name>
    <dbReference type="NCBI Taxonomy" id="218497"/>
    <lineage>
        <taxon>Bacteria</taxon>
        <taxon>Pseudomonadati</taxon>
        <taxon>Chlamydiota</taxon>
        <taxon>Chlamydiia</taxon>
        <taxon>Chlamydiales</taxon>
        <taxon>Chlamydiaceae</taxon>
        <taxon>Chlamydia/Chlamydophila group</taxon>
        <taxon>Chlamydia</taxon>
    </lineage>
</organism>
<dbReference type="PANTHER" id="PTHR17490:SF16">
    <property type="entry name" value="THREONYLCARBAMOYL-AMP SYNTHASE"/>
    <property type="match status" value="1"/>
</dbReference>
<evidence type="ECO:0000256" key="6">
    <source>
        <dbReference type="ARBA" id="ARBA00022694"/>
    </source>
</evidence>
<dbReference type="GO" id="GO:0008033">
    <property type="term" value="P:tRNA processing"/>
    <property type="evidence" value="ECO:0007669"/>
    <property type="project" value="UniProtKB-KW"/>
</dbReference>
<evidence type="ECO:0000256" key="4">
    <source>
        <dbReference type="ARBA" id="ARBA00022490"/>
    </source>
</evidence>
<dbReference type="InterPro" id="IPR050156">
    <property type="entry name" value="TC-AMP_synthase_SUA5"/>
</dbReference>
<dbReference type="AlphaFoldDB" id="Q5L5Y1"/>
<dbReference type="GO" id="GO:0000049">
    <property type="term" value="F:tRNA binding"/>
    <property type="evidence" value="ECO:0007669"/>
    <property type="project" value="TreeGrafter"/>
</dbReference>
<keyword evidence="5" id="KW-0808">Transferase</keyword>
<comment type="catalytic activity">
    <reaction evidence="11">
        <text>L-threonine + hydrogencarbonate + ATP = L-threonylcarbamoyladenylate + diphosphate + H2O</text>
        <dbReference type="Rhea" id="RHEA:36407"/>
        <dbReference type="ChEBI" id="CHEBI:15377"/>
        <dbReference type="ChEBI" id="CHEBI:17544"/>
        <dbReference type="ChEBI" id="CHEBI:30616"/>
        <dbReference type="ChEBI" id="CHEBI:33019"/>
        <dbReference type="ChEBI" id="CHEBI:57926"/>
        <dbReference type="ChEBI" id="CHEBI:73682"/>
        <dbReference type="EC" id="2.7.7.87"/>
    </reaction>
</comment>
<dbReference type="Pfam" id="PF01300">
    <property type="entry name" value="Sua5_yciO_yrdC"/>
    <property type="match status" value="1"/>
</dbReference>
<feature type="domain" description="YrdC-like" evidence="12">
    <location>
        <begin position="14"/>
        <end position="192"/>
    </location>
</feature>
<evidence type="ECO:0000256" key="3">
    <source>
        <dbReference type="ARBA" id="ARBA00012584"/>
    </source>
</evidence>
<proteinExistence type="inferred from homology"/>
<dbReference type="InterPro" id="IPR017945">
    <property type="entry name" value="DHBP_synth_RibB-like_a/b_dom"/>
</dbReference>